<dbReference type="RefSeq" id="WP_377491574.1">
    <property type="nucleotide sequence ID" value="NZ_JBHMDO010000010.1"/>
</dbReference>
<organism evidence="2 3">
    <name type="scientific">Paenibacillus aurantiacus</name>
    <dbReference type="NCBI Taxonomy" id="1936118"/>
    <lineage>
        <taxon>Bacteria</taxon>
        <taxon>Bacillati</taxon>
        <taxon>Bacillota</taxon>
        <taxon>Bacilli</taxon>
        <taxon>Bacillales</taxon>
        <taxon>Paenibacillaceae</taxon>
        <taxon>Paenibacillus</taxon>
    </lineage>
</organism>
<dbReference type="EMBL" id="JBHMDO010000010">
    <property type="protein sequence ID" value="MFB9325548.1"/>
    <property type="molecule type" value="Genomic_DNA"/>
</dbReference>
<dbReference type="InterPro" id="IPR048147">
    <property type="entry name" value="CBO0543-like"/>
</dbReference>
<keyword evidence="1" id="KW-0812">Transmembrane</keyword>
<evidence type="ECO:0000256" key="1">
    <source>
        <dbReference type="SAM" id="Phobius"/>
    </source>
</evidence>
<keyword evidence="3" id="KW-1185">Reference proteome</keyword>
<evidence type="ECO:0000313" key="2">
    <source>
        <dbReference type="EMBL" id="MFB9325548.1"/>
    </source>
</evidence>
<accession>A0ABV5KMS4</accession>
<dbReference type="Proteomes" id="UP001589747">
    <property type="component" value="Unassembled WGS sequence"/>
</dbReference>
<keyword evidence="1" id="KW-0472">Membrane</keyword>
<reference evidence="2 3" key="1">
    <citation type="submission" date="2024-09" db="EMBL/GenBank/DDBJ databases">
        <authorList>
            <person name="Sun Q."/>
            <person name="Mori K."/>
        </authorList>
    </citation>
    <scope>NUCLEOTIDE SEQUENCE [LARGE SCALE GENOMIC DNA]</scope>
    <source>
        <strain evidence="2 3">TISTR 2452</strain>
    </source>
</reference>
<proteinExistence type="predicted"/>
<feature type="transmembrane region" description="Helical" evidence="1">
    <location>
        <begin position="121"/>
        <end position="139"/>
    </location>
</feature>
<feature type="transmembrane region" description="Helical" evidence="1">
    <location>
        <begin position="64"/>
        <end position="81"/>
    </location>
</feature>
<name>A0ABV5KMS4_9BACL</name>
<gene>
    <name evidence="2" type="ORF">ACFFSY_06385</name>
</gene>
<feature type="transmembrane region" description="Helical" evidence="1">
    <location>
        <begin position="146"/>
        <end position="164"/>
    </location>
</feature>
<comment type="caution">
    <text evidence="2">The sequence shown here is derived from an EMBL/GenBank/DDBJ whole genome shotgun (WGS) entry which is preliminary data.</text>
</comment>
<feature type="transmembrane region" description="Helical" evidence="1">
    <location>
        <begin position="93"/>
        <end position="115"/>
    </location>
</feature>
<keyword evidence="1" id="KW-1133">Transmembrane helix</keyword>
<protein>
    <submittedName>
        <fullName evidence="2">CBO0543 family protein</fullName>
    </submittedName>
</protein>
<evidence type="ECO:0000313" key="3">
    <source>
        <dbReference type="Proteomes" id="UP001589747"/>
    </source>
</evidence>
<sequence>MILATNVLFALAALFTGTWRKWREFYDTILLVSFWNVFYNFICHDYMTWKFHPEILLAHKQADLLNTFVLLPSTTLLYLRFFPLRQGLGRQLVYYFAWVAGYSALEGIWLLVGVISYERGWTLWWSVAFYFVMFAVILLHDRRKGWALTICGVCVVLLIAHFDVPLRK</sequence>
<dbReference type="NCBIfam" id="NF041644">
    <property type="entry name" value="CBO0543_fam"/>
    <property type="match status" value="1"/>
</dbReference>